<accession>A0A6J5NB64</accession>
<evidence type="ECO:0000313" key="2">
    <source>
        <dbReference type="EMBL" id="CAB4155997.1"/>
    </source>
</evidence>
<feature type="region of interest" description="Disordered" evidence="1">
    <location>
        <begin position="91"/>
        <end position="123"/>
    </location>
</feature>
<evidence type="ECO:0000256" key="1">
    <source>
        <dbReference type="SAM" id="MobiDB-lite"/>
    </source>
</evidence>
<dbReference type="EMBL" id="LR796640">
    <property type="protein sequence ID" value="CAB4155997.1"/>
    <property type="molecule type" value="Genomic_DNA"/>
</dbReference>
<name>A0A6J5NB64_9CAUD</name>
<reference evidence="2" key="1">
    <citation type="submission" date="2020-04" db="EMBL/GenBank/DDBJ databases">
        <authorList>
            <person name="Chiriac C."/>
            <person name="Salcher M."/>
            <person name="Ghai R."/>
            <person name="Kavagutti S V."/>
        </authorList>
    </citation>
    <scope>NUCLEOTIDE SEQUENCE</scope>
</reference>
<proteinExistence type="predicted"/>
<organism evidence="2">
    <name type="scientific">uncultured Caudovirales phage</name>
    <dbReference type="NCBI Taxonomy" id="2100421"/>
    <lineage>
        <taxon>Viruses</taxon>
        <taxon>Duplodnaviria</taxon>
        <taxon>Heunggongvirae</taxon>
        <taxon>Uroviricota</taxon>
        <taxon>Caudoviricetes</taxon>
        <taxon>Peduoviridae</taxon>
        <taxon>Maltschvirus</taxon>
        <taxon>Maltschvirus maltsch</taxon>
    </lineage>
</organism>
<sequence length="153" mass="16816">MSVTVKLSDRGMKEIRLALIADAEGITRALNAGLYNMAEDILAESQNLVPFDEGILAGSKTQQEVKGASKYSIAVGYDAAYALVQHERLDFYHPPKPPNKSKVGKRSGTGPGIDPATGRGPKYLERPFQKFTKNYARILTAYVRKHYQAGTSR</sequence>
<protein>
    <submittedName>
        <fullName evidence="2">Uncharacterized protein</fullName>
    </submittedName>
</protein>
<gene>
    <name evidence="2" type="ORF">UFOVP665_36</name>
</gene>